<evidence type="ECO:0000313" key="1">
    <source>
        <dbReference type="EMBL" id="AKM10071.1"/>
    </source>
</evidence>
<dbReference type="AlphaFoldDB" id="A0A0G3XHJ1"/>
<organism evidence="1 2">
    <name type="scientific">Croceicoccus naphthovorans</name>
    <dbReference type="NCBI Taxonomy" id="1348774"/>
    <lineage>
        <taxon>Bacteria</taxon>
        <taxon>Pseudomonadati</taxon>
        <taxon>Pseudomonadota</taxon>
        <taxon>Alphaproteobacteria</taxon>
        <taxon>Sphingomonadales</taxon>
        <taxon>Erythrobacteraceae</taxon>
        <taxon>Croceicoccus</taxon>
    </lineage>
</organism>
<dbReference type="PATRIC" id="fig|1348774.3.peg.1872"/>
<reference evidence="1 2" key="1">
    <citation type="submission" date="2015-06" db="EMBL/GenBank/DDBJ databases">
        <authorList>
            <person name="Zeng Y."/>
            <person name="Huang Y."/>
        </authorList>
    </citation>
    <scope>NUCLEOTIDE SEQUENCE [LARGE SCALE GENOMIC DNA]</scope>
    <source>
        <strain evidence="1 2">PQ-2</strain>
    </source>
</reference>
<dbReference type="STRING" id="1348774.AB433_08930"/>
<accession>A0A0G3XHJ1</accession>
<evidence type="ECO:0000313" key="2">
    <source>
        <dbReference type="Proteomes" id="UP000035287"/>
    </source>
</evidence>
<proteinExistence type="predicted"/>
<name>A0A0G3XHJ1_9SPHN</name>
<dbReference type="OrthoDB" id="7408924at2"/>
<dbReference type="KEGG" id="cna:AB433_08930"/>
<protein>
    <submittedName>
        <fullName evidence="1">Uncharacterized protein</fullName>
    </submittedName>
</protein>
<sequence length="220" mass="23289">MTANPDATLEGSGAERSGFLHSSLGRAIVATLFGLVALFLLGVATGVSIAAIERGSLSTKGVVALIISAVVGLVMASFAYGRIRAIMREPVGKRTKRARTLTIASVLLGIGIGLALSLGGRDGNPMIDGGALTPEIAIILALVAVIAVPMLTWGWWRALDEHEAGAYSDGALIALNFYASITAAWWLLERASMIEPIQPMTIFLLTLGVWSAVWAWKRYR</sequence>
<gene>
    <name evidence="1" type="ORF">AB433_08930</name>
</gene>
<dbReference type="Proteomes" id="UP000035287">
    <property type="component" value="Chromosome"/>
</dbReference>
<dbReference type="RefSeq" id="WP_047820749.1">
    <property type="nucleotide sequence ID" value="NZ_CP011770.1"/>
</dbReference>
<keyword evidence="2" id="KW-1185">Reference proteome</keyword>
<dbReference type="EMBL" id="CP011770">
    <property type="protein sequence ID" value="AKM10071.1"/>
    <property type="molecule type" value="Genomic_DNA"/>
</dbReference>